<sequence>MRVWLILLEVGEDNGVHDTYTGTFDVNSSSSSRPNSKLPVSREDPIEIPIGPMTRARAKKLKDAMVGLIQQVWVKCEKFNPYWAFDKAQSRCNVLHVDF</sequence>
<gene>
    <name evidence="2" type="ORF">PVK06_026845</name>
</gene>
<name>A0ABR0NZ97_GOSAR</name>
<dbReference type="EMBL" id="JARKNE010000008">
    <property type="protein sequence ID" value="KAK5811507.1"/>
    <property type="molecule type" value="Genomic_DNA"/>
</dbReference>
<dbReference type="Proteomes" id="UP001358586">
    <property type="component" value="Chromosome 8"/>
</dbReference>
<evidence type="ECO:0000313" key="3">
    <source>
        <dbReference type="Proteomes" id="UP001358586"/>
    </source>
</evidence>
<feature type="region of interest" description="Disordered" evidence="1">
    <location>
        <begin position="23"/>
        <end position="44"/>
    </location>
</feature>
<reference evidence="2 3" key="1">
    <citation type="submission" date="2023-03" db="EMBL/GenBank/DDBJ databases">
        <title>WGS of Gossypium arboreum.</title>
        <authorList>
            <person name="Yu D."/>
        </authorList>
    </citation>
    <scope>NUCLEOTIDE SEQUENCE [LARGE SCALE GENOMIC DNA]</scope>
    <source>
        <tissue evidence="2">Leaf</tissue>
    </source>
</reference>
<proteinExistence type="predicted"/>
<protein>
    <submittedName>
        <fullName evidence="2">Uncharacterized protein</fullName>
    </submittedName>
</protein>
<organism evidence="2 3">
    <name type="scientific">Gossypium arboreum</name>
    <name type="common">Tree cotton</name>
    <name type="synonym">Gossypium nanking</name>
    <dbReference type="NCBI Taxonomy" id="29729"/>
    <lineage>
        <taxon>Eukaryota</taxon>
        <taxon>Viridiplantae</taxon>
        <taxon>Streptophyta</taxon>
        <taxon>Embryophyta</taxon>
        <taxon>Tracheophyta</taxon>
        <taxon>Spermatophyta</taxon>
        <taxon>Magnoliopsida</taxon>
        <taxon>eudicotyledons</taxon>
        <taxon>Gunneridae</taxon>
        <taxon>Pentapetalae</taxon>
        <taxon>rosids</taxon>
        <taxon>malvids</taxon>
        <taxon>Malvales</taxon>
        <taxon>Malvaceae</taxon>
        <taxon>Malvoideae</taxon>
        <taxon>Gossypium</taxon>
    </lineage>
</organism>
<comment type="caution">
    <text evidence="2">The sequence shown here is derived from an EMBL/GenBank/DDBJ whole genome shotgun (WGS) entry which is preliminary data.</text>
</comment>
<accession>A0ABR0NZ97</accession>
<keyword evidence="3" id="KW-1185">Reference proteome</keyword>
<evidence type="ECO:0000256" key="1">
    <source>
        <dbReference type="SAM" id="MobiDB-lite"/>
    </source>
</evidence>
<evidence type="ECO:0000313" key="2">
    <source>
        <dbReference type="EMBL" id="KAK5811507.1"/>
    </source>
</evidence>